<dbReference type="EMBL" id="LR797496">
    <property type="protein sequence ID" value="CAB4220130.1"/>
    <property type="molecule type" value="Genomic_DNA"/>
</dbReference>
<evidence type="ECO:0000313" key="11">
    <source>
        <dbReference type="EMBL" id="CAB5231445.1"/>
    </source>
</evidence>
<dbReference type="EMBL" id="LR797192">
    <property type="protein sequence ID" value="CAB4192734.1"/>
    <property type="molecule type" value="Genomic_DNA"/>
</dbReference>
<accession>A0A6J5Q8V8</accession>
<evidence type="ECO:0000313" key="5">
    <source>
        <dbReference type="EMBL" id="CAB4180719.1"/>
    </source>
</evidence>
<dbReference type="EMBL" id="LR797456">
    <property type="protein sequence ID" value="CAB4217110.1"/>
    <property type="molecule type" value="Genomic_DNA"/>
</dbReference>
<protein>
    <submittedName>
        <fullName evidence="5">Uncharacterized protein</fullName>
    </submittedName>
</protein>
<dbReference type="EMBL" id="LR796811">
    <property type="protein sequence ID" value="CAB4168046.1"/>
    <property type="molecule type" value="Genomic_DNA"/>
</dbReference>
<organism evidence="5">
    <name type="scientific">uncultured Caudovirales phage</name>
    <dbReference type="NCBI Taxonomy" id="2100421"/>
    <lineage>
        <taxon>Viruses</taxon>
        <taxon>Duplodnaviria</taxon>
        <taxon>Heunggongvirae</taxon>
        <taxon>Uroviricota</taxon>
        <taxon>Caudoviricetes</taxon>
        <taxon>Peduoviridae</taxon>
        <taxon>Maltschvirus</taxon>
        <taxon>Maltschvirus maltsch</taxon>
    </lineage>
</organism>
<evidence type="ECO:0000313" key="2">
    <source>
        <dbReference type="EMBL" id="CAB4148297.1"/>
    </source>
</evidence>
<evidence type="ECO:0000313" key="3">
    <source>
        <dbReference type="EMBL" id="CAB4168046.1"/>
    </source>
</evidence>
<proteinExistence type="predicted"/>
<feature type="compositionally biased region" description="Basic and acidic residues" evidence="1">
    <location>
        <begin position="80"/>
        <end position="90"/>
    </location>
</feature>
<evidence type="ECO:0000313" key="7">
    <source>
        <dbReference type="EMBL" id="CAB4190330.1"/>
    </source>
</evidence>
<dbReference type="EMBL" id="LR796496">
    <property type="protein sequence ID" value="CAB4148297.1"/>
    <property type="molecule type" value="Genomic_DNA"/>
</dbReference>
<dbReference type="EMBL" id="LR797088">
    <property type="protein sequence ID" value="CAB4186308.1"/>
    <property type="molecule type" value="Genomic_DNA"/>
</dbReference>
<feature type="region of interest" description="Disordered" evidence="1">
    <location>
        <begin position="68"/>
        <end position="94"/>
    </location>
</feature>
<gene>
    <name evidence="5" type="ORF">UFOVP1036_91</name>
    <name evidence="6" type="ORF">UFOVP1132_77</name>
    <name evidence="7" type="ORF">UFOVP1190_52</name>
    <name evidence="8" type="ORF">UFOVP1248_75</name>
    <name evidence="9" type="ORF">UFOVP1493_11</name>
    <name evidence="11" type="ORF">UFOVP1584_83</name>
    <name evidence="10" type="ORF">UFOVP1635_83</name>
    <name evidence="2" type="ORF">UFOVP521_25</name>
    <name evidence="3" type="ORF">UFOVP856_98</name>
    <name evidence="4" type="ORF">UFOVP967_91</name>
</gene>
<name>A0A6J5Q8V8_9CAUD</name>
<dbReference type="EMBL" id="LR798432">
    <property type="protein sequence ID" value="CAB5231445.1"/>
    <property type="molecule type" value="Genomic_DNA"/>
</dbReference>
<evidence type="ECO:0000313" key="6">
    <source>
        <dbReference type="EMBL" id="CAB4186308.1"/>
    </source>
</evidence>
<sequence length="216" mass="24033">MLAFRFPYFYTNQKPERNLAKGSGMSENLFDEFVSSGITRAAVEKAVSTLSQEIKAVVSPTVANELKETREKASRKKYERRNAPKFDESGNRLTSSGTLDRRFIKVTEEGGRAAPVRTKPQRMAAIFGARDVENPVQWEIINEGVNPEGVKSVTGTLLHKYVVLRPVAGQSFPMTEIICGRGEAVKYAGVGEKPKRAYSTSSKSTSKWEHKFNPNV</sequence>
<dbReference type="EMBL" id="LR797145">
    <property type="protein sequence ID" value="CAB4190330.1"/>
    <property type="molecule type" value="Genomic_DNA"/>
</dbReference>
<reference evidence="5" key="1">
    <citation type="submission" date="2020-05" db="EMBL/GenBank/DDBJ databases">
        <authorList>
            <person name="Chiriac C."/>
            <person name="Salcher M."/>
            <person name="Ghai R."/>
            <person name="Kavagutti S V."/>
        </authorList>
    </citation>
    <scope>NUCLEOTIDE SEQUENCE</scope>
</reference>
<evidence type="ECO:0000313" key="4">
    <source>
        <dbReference type="EMBL" id="CAB4174872.1"/>
    </source>
</evidence>
<evidence type="ECO:0000256" key="1">
    <source>
        <dbReference type="SAM" id="MobiDB-lite"/>
    </source>
</evidence>
<evidence type="ECO:0000313" key="8">
    <source>
        <dbReference type="EMBL" id="CAB4192734.1"/>
    </source>
</evidence>
<evidence type="ECO:0000313" key="10">
    <source>
        <dbReference type="EMBL" id="CAB4220130.1"/>
    </source>
</evidence>
<dbReference type="EMBL" id="LR796991">
    <property type="protein sequence ID" value="CAB4180719.1"/>
    <property type="molecule type" value="Genomic_DNA"/>
</dbReference>
<feature type="region of interest" description="Disordered" evidence="1">
    <location>
        <begin position="196"/>
        <end position="216"/>
    </location>
</feature>
<dbReference type="EMBL" id="LR796910">
    <property type="protein sequence ID" value="CAB4174872.1"/>
    <property type="molecule type" value="Genomic_DNA"/>
</dbReference>
<evidence type="ECO:0000313" key="9">
    <source>
        <dbReference type="EMBL" id="CAB4217110.1"/>
    </source>
</evidence>
<feature type="compositionally biased region" description="Basic and acidic residues" evidence="1">
    <location>
        <begin position="206"/>
        <end position="216"/>
    </location>
</feature>